<evidence type="ECO:0000256" key="4">
    <source>
        <dbReference type="ARBA" id="ARBA00022825"/>
    </source>
</evidence>
<dbReference type="InterPro" id="IPR023827">
    <property type="entry name" value="Peptidase_S8_Asp-AS"/>
</dbReference>
<sequence>MRDVRRGLLAMTGAFVLVAGAVVAPVGAGAGVAGGDAEYLVLLEEGADRGQAVAAVKAAGGEVVKENANLGTLTVRAAASGFVARVSASSVIEGAARSRPIGTVPRAEKPLGVESENGGTGRAAAGKKVVGMDPLDAQLWGLRMVRSDLARRVQPGKKAVKVGVLDSGIDARNPDIAPNFDWKLSRNFAPDIPEIDGVCEFSGCVDPVGWDDSGHGTHVAGTIGAAANGAGVSGVAPNVTLVEIRGGQDSGYLFLGPVTDALTYAGDVGLDVVNMSFYVDPWLYSCTANPADSPEAQAEQRTIIRAMTRALNYAHRHGVTLVGALGNNHEDLGKPRTDLSSPDFPAGTAYPRPIDNATCFDLPAEGPHVIGVSALGPSSTKSDYSNYGTEQIEVSAPGGWFRDYFGTPQHRTNGNLILSTYPVNTLQVNGQVDAAGELTPAGIAAGAQKQCPAGVTDYTKCGYYFVLQGTSMASPHAAGVAALIVSQYGKKQHGDFGMDPDKVGRILMDTAQSRACPNPPLLTYTNEGRPAEFNALCEGTRKFNGFYGHGIVDAWAAVTRR</sequence>
<dbReference type="RefSeq" id="WP_132172521.1">
    <property type="nucleotide sequence ID" value="NZ_SMKX01000098.1"/>
</dbReference>
<dbReference type="PANTHER" id="PTHR43806">
    <property type="entry name" value="PEPTIDASE S8"/>
    <property type="match status" value="1"/>
</dbReference>
<comment type="caution">
    <text evidence="9">The sequence shown here is derived from an EMBL/GenBank/DDBJ whole genome shotgun (WGS) entry which is preliminary data.</text>
</comment>
<feature type="domain" description="Peptidase S8/S53" evidence="8">
    <location>
        <begin position="158"/>
        <end position="520"/>
    </location>
</feature>
<gene>
    <name evidence="9" type="ORF">E1263_27665</name>
</gene>
<dbReference type="EMBL" id="SMKX01000098">
    <property type="protein sequence ID" value="TDD53743.1"/>
    <property type="molecule type" value="Genomic_DNA"/>
</dbReference>
<dbReference type="Proteomes" id="UP000295124">
    <property type="component" value="Unassembled WGS sequence"/>
</dbReference>
<evidence type="ECO:0000256" key="6">
    <source>
        <dbReference type="PROSITE-ProRule" id="PRU01240"/>
    </source>
</evidence>
<dbReference type="PROSITE" id="PS51318">
    <property type="entry name" value="TAT"/>
    <property type="match status" value="1"/>
</dbReference>
<dbReference type="InterPro" id="IPR000209">
    <property type="entry name" value="Peptidase_S8/S53_dom"/>
</dbReference>
<name>A0A4R4Z6J8_9ACTN</name>
<evidence type="ECO:0000259" key="8">
    <source>
        <dbReference type="Pfam" id="PF00082"/>
    </source>
</evidence>
<feature type="active site" description="Charge relay system" evidence="5 6">
    <location>
        <position position="215"/>
    </location>
</feature>
<organism evidence="9 10">
    <name type="scientific">Kribbella antibiotica</name>
    <dbReference type="NCBI Taxonomy" id="190195"/>
    <lineage>
        <taxon>Bacteria</taxon>
        <taxon>Bacillati</taxon>
        <taxon>Actinomycetota</taxon>
        <taxon>Actinomycetes</taxon>
        <taxon>Propionibacteriales</taxon>
        <taxon>Kribbellaceae</taxon>
        <taxon>Kribbella</taxon>
    </lineage>
</organism>
<dbReference type="InterPro" id="IPR023828">
    <property type="entry name" value="Peptidase_S8_Ser-AS"/>
</dbReference>
<protein>
    <submittedName>
        <fullName evidence="9">Serine protease</fullName>
    </submittedName>
</protein>
<feature type="active site" description="Charge relay system" evidence="5 6">
    <location>
        <position position="166"/>
    </location>
</feature>
<dbReference type="Pfam" id="PF00082">
    <property type="entry name" value="Peptidase_S8"/>
    <property type="match status" value="1"/>
</dbReference>
<dbReference type="OrthoDB" id="9813435at2"/>
<reference evidence="9 10" key="1">
    <citation type="submission" date="2019-03" db="EMBL/GenBank/DDBJ databases">
        <title>Draft genome sequences of novel Actinobacteria.</title>
        <authorList>
            <person name="Sahin N."/>
            <person name="Ay H."/>
            <person name="Saygin H."/>
        </authorList>
    </citation>
    <scope>NUCLEOTIDE SEQUENCE [LARGE SCALE GENOMIC DNA]</scope>
    <source>
        <strain evidence="9 10">JCM 13523</strain>
    </source>
</reference>
<dbReference type="InterPro" id="IPR050131">
    <property type="entry name" value="Peptidase_S8_subtilisin-like"/>
</dbReference>
<evidence type="ECO:0000256" key="5">
    <source>
        <dbReference type="PIRSR" id="PIRSR615500-1"/>
    </source>
</evidence>
<dbReference type="PROSITE" id="PS00136">
    <property type="entry name" value="SUBTILASE_ASP"/>
    <property type="match status" value="1"/>
</dbReference>
<dbReference type="Gene3D" id="3.40.50.200">
    <property type="entry name" value="Peptidase S8/S53 domain"/>
    <property type="match status" value="1"/>
</dbReference>
<dbReference type="InterPro" id="IPR015500">
    <property type="entry name" value="Peptidase_S8_subtilisin-rel"/>
</dbReference>
<evidence type="ECO:0000256" key="1">
    <source>
        <dbReference type="ARBA" id="ARBA00011073"/>
    </source>
</evidence>
<evidence type="ECO:0000313" key="10">
    <source>
        <dbReference type="Proteomes" id="UP000295124"/>
    </source>
</evidence>
<dbReference type="PROSITE" id="PS00137">
    <property type="entry name" value="SUBTILASE_HIS"/>
    <property type="match status" value="1"/>
</dbReference>
<evidence type="ECO:0000256" key="7">
    <source>
        <dbReference type="RuleBase" id="RU003355"/>
    </source>
</evidence>
<dbReference type="PROSITE" id="PS00138">
    <property type="entry name" value="SUBTILASE_SER"/>
    <property type="match status" value="1"/>
</dbReference>
<dbReference type="GO" id="GO:0006508">
    <property type="term" value="P:proteolysis"/>
    <property type="evidence" value="ECO:0007669"/>
    <property type="project" value="UniProtKB-KW"/>
</dbReference>
<keyword evidence="4 6" id="KW-0720">Serine protease</keyword>
<dbReference type="PRINTS" id="PR00723">
    <property type="entry name" value="SUBTILISIN"/>
</dbReference>
<dbReference type="InterPro" id="IPR022398">
    <property type="entry name" value="Peptidase_S8_His-AS"/>
</dbReference>
<dbReference type="AlphaFoldDB" id="A0A4R4Z6J8"/>
<feature type="active site" description="Charge relay system" evidence="5 6">
    <location>
        <position position="471"/>
    </location>
</feature>
<evidence type="ECO:0000256" key="2">
    <source>
        <dbReference type="ARBA" id="ARBA00022670"/>
    </source>
</evidence>
<dbReference type="SUPFAM" id="SSF52743">
    <property type="entry name" value="Subtilisin-like"/>
    <property type="match status" value="1"/>
</dbReference>
<evidence type="ECO:0000313" key="9">
    <source>
        <dbReference type="EMBL" id="TDD53743.1"/>
    </source>
</evidence>
<dbReference type="InterPro" id="IPR036852">
    <property type="entry name" value="Peptidase_S8/S53_dom_sf"/>
</dbReference>
<dbReference type="GO" id="GO:0004252">
    <property type="term" value="F:serine-type endopeptidase activity"/>
    <property type="evidence" value="ECO:0007669"/>
    <property type="project" value="UniProtKB-UniRule"/>
</dbReference>
<keyword evidence="10" id="KW-1185">Reference proteome</keyword>
<proteinExistence type="inferred from homology"/>
<dbReference type="PROSITE" id="PS51892">
    <property type="entry name" value="SUBTILASE"/>
    <property type="match status" value="1"/>
</dbReference>
<keyword evidence="3 6" id="KW-0378">Hydrolase</keyword>
<keyword evidence="2 6" id="KW-0645">Protease</keyword>
<comment type="similarity">
    <text evidence="1 6 7">Belongs to the peptidase S8 family.</text>
</comment>
<dbReference type="InterPro" id="IPR006311">
    <property type="entry name" value="TAT_signal"/>
</dbReference>
<accession>A0A4R4Z6J8</accession>
<evidence type="ECO:0000256" key="3">
    <source>
        <dbReference type="ARBA" id="ARBA00022801"/>
    </source>
</evidence>
<dbReference type="PANTHER" id="PTHR43806:SF11">
    <property type="entry name" value="CEREVISIN-RELATED"/>
    <property type="match status" value="1"/>
</dbReference>